<gene>
    <name evidence="1" type="ORF">vBKpMFBKp24_124</name>
</gene>
<organism evidence="1 2">
    <name type="scientific">Klebsiella phage vB_KpM_FBKp24</name>
    <dbReference type="NCBI Taxonomy" id="2801834"/>
    <lineage>
        <taxon>Viruses</taxon>
        <taxon>Duplodnaviria</taxon>
        <taxon>Heunggongvirae</taxon>
        <taxon>Uroviricota</taxon>
        <taxon>Caudoviricetes</taxon>
        <taxon>Chimalliviridae</taxon>
        <taxon>Maaswegvirus</taxon>
        <taxon>Maaswegvirus Kp24</taxon>
    </lineage>
</organism>
<reference evidence="1 2" key="1">
    <citation type="submission" date="2020-12" db="EMBL/GenBank/DDBJ databases">
        <title>Genomic characterization of four novel bacteriophages infecting Klebsiella pneumoniae.</title>
        <authorList>
            <person name="Estrada Bonilla B."/>
            <person name="Costa A.R."/>
            <person name="van Rossum T."/>
            <person name="Hagedoorn S."/>
            <person name="Wallinga H."/>
            <person name="Xiao M."/>
            <person name="Song W."/>
            <person name="Haas P.-J."/>
            <person name="Nobrega F.L."/>
            <person name="Brouns S.J.J."/>
        </authorList>
    </citation>
    <scope>NUCLEOTIDE SEQUENCE [LARGE SCALE GENOMIC DNA]</scope>
</reference>
<keyword evidence="1" id="KW-0378">Hydrolase</keyword>
<keyword evidence="2" id="KW-1185">Reference proteome</keyword>
<evidence type="ECO:0000313" key="2">
    <source>
        <dbReference type="Proteomes" id="UP000596381"/>
    </source>
</evidence>
<dbReference type="SUPFAM" id="SSF64182">
    <property type="entry name" value="DHH phosphoesterases"/>
    <property type="match status" value="1"/>
</dbReference>
<accession>A0A7U0J6N7</accession>
<evidence type="ECO:0000313" key="1">
    <source>
        <dbReference type="EMBL" id="QQV92081.1"/>
    </source>
</evidence>
<protein>
    <submittedName>
        <fullName evidence="1">Putative phosphohydrolase</fullName>
    </submittedName>
</protein>
<sequence>METELIVFYHDLCMDGFAAAALFYKYSDKPTFVPVNYRAMPKLEEGKKHYAHFLDFTPPVEWVEENKHLLGGLVILDHHDDKEEDCKTIRSIFPGTIVHFDRNLAGSGLTWKYLNHGEMPEVIRLINNRDLWIATDSEREYHEYFVRFLKKGNKEDIFPPFNALLEYSKERVEAEIRPVVDLLIESRNKNITFHLDKKVCFPVETNGVFQFTAVYLSAPYYYASEAASMLLAKRDDVDLVVNVTLNKKGLGLSFRSRKGTGWAQRLAHDFNGGGHPDAAGGVFDYPVSFDILHALILQNINKVSNNEFNTPENQ</sequence>
<dbReference type="Proteomes" id="UP000596381">
    <property type="component" value="Segment"/>
</dbReference>
<proteinExistence type="predicted"/>
<dbReference type="Gene3D" id="3.10.310.30">
    <property type="match status" value="1"/>
</dbReference>
<name>A0A7U0J6N7_9CAUD</name>
<dbReference type="InterPro" id="IPR038763">
    <property type="entry name" value="DHH_sf"/>
</dbReference>
<dbReference type="GO" id="GO:0016787">
    <property type="term" value="F:hydrolase activity"/>
    <property type="evidence" value="ECO:0007669"/>
    <property type="project" value="UniProtKB-KW"/>
</dbReference>
<dbReference type="EMBL" id="MW394391">
    <property type="protein sequence ID" value="QQV92081.1"/>
    <property type="molecule type" value="Genomic_DNA"/>
</dbReference>